<dbReference type="Proteomes" id="UP000799779">
    <property type="component" value="Unassembled WGS sequence"/>
</dbReference>
<feature type="compositionally biased region" description="Basic and acidic residues" evidence="1">
    <location>
        <begin position="133"/>
        <end position="143"/>
    </location>
</feature>
<feature type="compositionally biased region" description="Low complexity" evidence="1">
    <location>
        <begin position="232"/>
        <end position="241"/>
    </location>
</feature>
<feature type="compositionally biased region" description="Basic and acidic residues" evidence="1">
    <location>
        <begin position="376"/>
        <end position="389"/>
    </location>
</feature>
<protein>
    <submittedName>
        <fullName evidence="2">Uncharacterized protein</fullName>
    </submittedName>
</protein>
<accession>A0A6A5WIW5</accession>
<feature type="compositionally biased region" description="Basic and acidic residues" evidence="1">
    <location>
        <begin position="154"/>
        <end position="164"/>
    </location>
</feature>
<organism evidence="2 3">
    <name type="scientific">Amniculicola lignicola CBS 123094</name>
    <dbReference type="NCBI Taxonomy" id="1392246"/>
    <lineage>
        <taxon>Eukaryota</taxon>
        <taxon>Fungi</taxon>
        <taxon>Dikarya</taxon>
        <taxon>Ascomycota</taxon>
        <taxon>Pezizomycotina</taxon>
        <taxon>Dothideomycetes</taxon>
        <taxon>Pleosporomycetidae</taxon>
        <taxon>Pleosporales</taxon>
        <taxon>Amniculicolaceae</taxon>
        <taxon>Amniculicola</taxon>
    </lineage>
</organism>
<reference evidence="2" key="1">
    <citation type="journal article" date="2020" name="Stud. Mycol.">
        <title>101 Dothideomycetes genomes: a test case for predicting lifestyles and emergence of pathogens.</title>
        <authorList>
            <person name="Haridas S."/>
            <person name="Albert R."/>
            <person name="Binder M."/>
            <person name="Bloem J."/>
            <person name="Labutti K."/>
            <person name="Salamov A."/>
            <person name="Andreopoulos B."/>
            <person name="Baker S."/>
            <person name="Barry K."/>
            <person name="Bills G."/>
            <person name="Bluhm B."/>
            <person name="Cannon C."/>
            <person name="Castanera R."/>
            <person name="Culley D."/>
            <person name="Daum C."/>
            <person name="Ezra D."/>
            <person name="Gonzalez J."/>
            <person name="Henrissat B."/>
            <person name="Kuo A."/>
            <person name="Liang C."/>
            <person name="Lipzen A."/>
            <person name="Lutzoni F."/>
            <person name="Magnuson J."/>
            <person name="Mondo S."/>
            <person name="Nolan M."/>
            <person name="Ohm R."/>
            <person name="Pangilinan J."/>
            <person name="Park H.-J."/>
            <person name="Ramirez L."/>
            <person name="Alfaro M."/>
            <person name="Sun H."/>
            <person name="Tritt A."/>
            <person name="Yoshinaga Y."/>
            <person name="Zwiers L.-H."/>
            <person name="Turgeon B."/>
            <person name="Goodwin S."/>
            <person name="Spatafora J."/>
            <person name="Crous P."/>
            <person name="Grigoriev I."/>
        </authorList>
    </citation>
    <scope>NUCLEOTIDE SEQUENCE</scope>
    <source>
        <strain evidence="2">CBS 123094</strain>
    </source>
</reference>
<keyword evidence="3" id="KW-1185">Reference proteome</keyword>
<feature type="compositionally biased region" description="Polar residues" evidence="1">
    <location>
        <begin position="391"/>
        <end position="401"/>
    </location>
</feature>
<dbReference type="OrthoDB" id="5430532at2759"/>
<feature type="compositionally biased region" description="Polar residues" evidence="1">
    <location>
        <begin position="44"/>
        <end position="54"/>
    </location>
</feature>
<feature type="region of interest" description="Disordered" evidence="1">
    <location>
        <begin position="16"/>
        <end position="63"/>
    </location>
</feature>
<dbReference type="EMBL" id="ML977582">
    <property type="protein sequence ID" value="KAF2001622.1"/>
    <property type="molecule type" value="Genomic_DNA"/>
</dbReference>
<feature type="compositionally biased region" description="Polar residues" evidence="1">
    <location>
        <begin position="287"/>
        <end position="320"/>
    </location>
</feature>
<proteinExistence type="predicted"/>
<name>A0A6A5WIW5_9PLEO</name>
<feature type="compositionally biased region" description="Basic and acidic residues" evidence="1">
    <location>
        <begin position="346"/>
        <end position="361"/>
    </location>
</feature>
<evidence type="ECO:0000313" key="2">
    <source>
        <dbReference type="EMBL" id="KAF2001622.1"/>
    </source>
</evidence>
<feature type="compositionally biased region" description="Polar residues" evidence="1">
    <location>
        <begin position="94"/>
        <end position="108"/>
    </location>
</feature>
<feature type="compositionally biased region" description="Low complexity" evidence="1">
    <location>
        <begin position="331"/>
        <end position="345"/>
    </location>
</feature>
<gene>
    <name evidence="2" type="ORF">P154DRAFT_521662</name>
</gene>
<feature type="compositionally biased region" description="Low complexity" evidence="1">
    <location>
        <begin position="208"/>
        <end position="221"/>
    </location>
</feature>
<evidence type="ECO:0000256" key="1">
    <source>
        <dbReference type="SAM" id="MobiDB-lite"/>
    </source>
</evidence>
<dbReference type="AlphaFoldDB" id="A0A6A5WIW5"/>
<feature type="compositionally biased region" description="Polar residues" evidence="1">
    <location>
        <begin position="191"/>
        <end position="202"/>
    </location>
</feature>
<feature type="compositionally biased region" description="Low complexity" evidence="1">
    <location>
        <begin position="22"/>
        <end position="36"/>
    </location>
</feature>
<sequence length="636" mass="70183">MKRKFSFNLAPVKIVSSRTETKPTAEPTPAANNALPPHRRQQSKDSIVTLNSPFISRRPLSPKTEQELRAACKLVLQNFKPSDHGLDDDMPTLVHSTMSQRRVDSSANKVRVHRPTGAPPEGSGSHNARRAARKPDASAKEYPDPPMRANTGRRRADQTENEARRHAKSVMNEHSKLAAARTDMDADDTTSVKTPMTCSTDAHANGGSTAPTSAALTSSYSSKRESRHFDSAAAAADTQAAEWMRQELEKRRQKFGDLTQEVSKGPSRPPTRSKSIRAGIKDYIFPGSSTLSRTQSHETLSSRTSAQSMEPKRSGSSHGSVNGWRSWGLQRKSSSRSSSRPGTSKGRIESQDQDSSSKRAELNLNRELPPLPSLDSWKKPAEKARKEKPLSPTSPTTNGTHIASLMRPQDSKQQDYAAAARRSHRKSGSDTLAMRYAKSPYATQQAQAHHITQAAVVRPHLVSTKRSEPTLDMTMDFDQMMSVMDSSTRDLDDHLKLHLNTHTRGKSSGSVSRAPSLKYSLDQGARGLEVPPNFSRKISTEVPRSIRENQELTYPNIVQLGPISGNAVGNGRANANGAAIKEGEKEVAKGRLRKVFSGWMLRREKKENWMDKVEREGVREGVMIQDEAALPPVVRY</sequence>
<evidence type="ECO:0000313" key="3">
    <source>
        <dbReference type="Proteomes" id="UP000799779"/>
    </source>
</evidence>
<feature type="region of interest" description="Disordered" evidence="1">
    <location>
        <begin position="79"/>
        <end position="415"/>
    </location>
</feature>